<dbReference type="InterPro" id="IPR015422">
    <property type="entry name" value="PyrdxlP-dep_Trfase_small"/>
</dbReference>
<dbReference type="InterPro" id="IPR015421">
    <property type="entry name" value="PyrdxlP-dep_Trfase_major"/>
</dbReference>
<comment type="similarity">
    <text evidence="3 7">Belongs to the class-III pyridoxal-phosphate-dependent aminotransferase family. HemL subfamily.</text>
</comment>
<evidence type="ECO:0000313" key="9">
    <source>
        <dbReference type="Proteomes" id="UP000280188"/>
    </source>
</evidence>
<dbReference type="NCBIfam" id="NF000818">
    <property type="entry name" value="PRK00062.1"/>
    <property type="match status" value="1"/>
</dbReference>
<comment type="cofactor">
    <cofactor evidence="1 7">
        <name>pyridoxal 5'-phosphate</name>
        <dbReference type="ChEBI" id="CHEBI:597326"/>
    </cofactor>
</comment>
<name>A0A2Z6IIN8_ACIFI</name>
<feature type="modified residue" description="N6-(pyridoxal phosphate)lysine" evidence="7">
    <location>
        <position position="266"/>
    </location>
</feature>
<evidence type="ECO:0000256" key="2">
    <source>
        <dbReference type="ARBA" id="ARBA00004819"/>
    </source>
</evidence>
<gene>
    <name evidence="7" type="primary">hemL</name>
    <name evidence="8" type="ORF">AFERRID_14840</name>
</gene>
<evidence type="ECO:0000256" key="7">
    <source>
        <dbReference type="HAMAP-Rule" id="MF_00375"/>
    </source>
</evidence>
<dbReference type="Proteomes" id="UP000280188">
    <property type="component" value="Chromosome"/>
</dbReference>
<protein>
    <recommendedName>
        <fullName evidence="7">Glutamate-1-semialdehyde 2,1-aminomutase</fullName>
        <shortName evidence="7">GSA</shortName>
        <ecNumber evidence="7">5.4.3.8</ecNumber>
    </recommendedName>
    <alternativeName>
        <fullName evidence="7">Glutamate-1-semialdehyde aminotransferase</fullName>
        <shortName evidence="7">GSA-AT</shortName>
    </alternativeName>
</protein>
<keyword evidence="9" id="KW-1185">Reference proteome</keyword>
<dbReference type="GO" id="GO:0008483">
    <property type="term" value="F:transaminase activity"/>
    <property type="evidence" value="ECO:0007669"/>
    <property type="project" value="InterPro"/>
</dbReference>
<dbReference type="PANTHER" id="PTHR43713">
    <property type="entry name" value="GLUTAMATE-1-SEMIALDEHYDE 2,1-AMINOMUTASE"/>
    <property type="match status" value="1"/>
</dbReference>
<organism evidence="8 9">
    <name type="scientific">Acidithiobacillus ferridurans</name>
    <dbReference type="NCBI Taxonomy" id="1232575"/>
    <lineage>
        <taxon>Bacteria</taxon>
        <taxon>Pseudomonadati</taxon>
        <taxon>Pseudomonadota</taxon>
        <taxon>Acidithiobacillia</taxon>
        <taxon>Acidithiobacillales</taxon>
        <taxon>Acidithiobacillaceae</taxon>
        <taxon>Acidithiobacillus</taxon>
    </lineage>
</organism>
<keyword evidence="5 7" id="KW-0413">Isomerase</keyword>
<reference evidence="8 9" key="1">
    <citation type="journal article" date="2018" name="Microbiol. Resour. Announc.">
        <title>Complete Genome Sequence of Acidithiobacillus ferridurans JCM 18981.</title>
        <authorList>
            <person name="Miyauchi T."/>
            <person name="Kouzuma A."/>
            <person name="Abe T."/>
            <person name="Watanabe K."/>
        </authorList>
    </citation>
    <scope>NUCLEOTIDE SEQUENCE [LARGE SCALE GENOMIC DNA]</scope>
    <source>
        <strain evidence="9">ATCC 33020 / DSM 29468 / JCM 18981 / 11Fe</strain>
    </source>
</reference>
<keyword evidence="6 7" id="KW-0627">Porphyrin biosynthesis</keyword>
<comment type="subunit">
    <text evidence="7">Homodimer.</text>
</comment>
<dbReference type="RefSeq" id="WP_126605690.1">
    <property type="nucleotide sequence ID" value="NZ_AP018795.1"/>
</dbReference>
<evidence type="ECO:0000256" key="6">
    <source>
        <dbReference type="ARBA" id="ARBA00023244"/>
    </source>
</evidence>
<proteinExistence type="inferred from homology"/>
<dbReference type="Gene3D" id="3.40.640.10">
    <property type="entry name" value="Type I PLP-dependent aspartate aminotransferase-like (Major domain)"/>
    <property type="match status" value="1"/>
</dbReference>
<keyword evidence="4 7" id="KW-0663">Pyridoxal phosphate</keyword>
<dbReference type="GO" id="GO:0005737">
    <property type="term" value="C:cytoplasm"/>
    <property type="evidence" value="ECO:0007669"/>
    <property type="project" value="UniProtKB-SubCell"/>
</dbReference>
<dbReference type="NCBIfam" id="TIGR00713">
    <property type="entry name" value="hemL"/>
    <property type="match status" value="1"/>
</dbReference>
<evidence type="ECO:0000256" key="1">
    <source>
        <dbReference type="ARBA" id="ARBA00001933"/>
    </source>
</evidence>
<dbReference type="GO" id="GO:0030170">
    <property type="term" value="F:pyridoxal phosphate binding"/>
    <property type="evidence" value="ECO:0007669"/>
    <property type="project" value="InterPro"/>
</dbReference>
<dbReference type="PANTHER" id="PTHR43713:SF3">
    <property type="entry name" value="GLUTAMATE-1-SEMIALDEHYDE 2,1-AMINOMUTASE 1, CHLOROPLASTIC-RELATED"/>
    <property type="match status" value="1"/>
</dbReference>
<evidence type="ECO:0000256" key="4">
    <source>
        <dbReference type="ARBA" id="ARBA00022898"/>
    </source>
</evidence>
<dbReference type="InterPro" id="IPR005814">
    <property type="entry name" value="Aminotrans_3"/>
</dbReference>
<evidence type="ECO:0000313" key="8">
    <source>
        <dbReference type="EMBL" id="BBF65266.1"/>
    </source>
</evidence>
<comment type="pathway">
    <text evidence="2 7">Porphyrin-containing compound metabolism; protoporphyrin-IX biosynthesis; 5-aminolevulinate from L-glutamyl-tRNA(Glu): step 2/2.</text>
</comment>
<dbReference type="HAMAP" id="MF_00375">
    <property type="entry name" value="HemL_aminotrans_3"/>
    <property type="match status" value="1"/>
</dbReference>
<evidence type="ECO:0000256" key="5">
    <source>
        <dbReference type="ARBA" id="ARBA00023235"/>
    </source>
</evidence>
<dbReference type="InterPro" id="IPR049704">
    <property type="entry name" value="Aminotrans_3_PPA_site"/>
</dbReference>
<dbReference type="Gene3D" id="3.90.1150.10">
    <property type="entry name" value="Aspartate Aminotransferase, domain 1"/>
    <property type="match status" value="1"/>
</dbReference>
<comment type="subcellular location">
    <subcellularLocation>
        <location evidence="7">Cytoplasm</location>
    </subcellularLocation>
</comment>
<dbReference type="KEGG" id="afj:AFERRID_14840"/>
<dbReference type="GO" id="GO:0006782">
    <property type="term" value="P:protoporphyrinogen IX biosynthetic process"/>
    <property type="evidence" value="ECO:0007669"/>
    <property type="project" value="UniProtKB-UniRule"/>
</dbReference>
<evidence type="ECO:0000256" key="3">
    <source>
        <dbReference type="ARBA" id="ARBA00008981"/>
    </source>
</evidence>
<sequence>MTQTSHALFQMAQQCIPGGVNSPVRAFRGVGGDPIFIDHAEGPFVWDVEGKRYLDYVGSWGPMIHGHGHPEVLAAVHAQVNKGLSFGAPTAIEVEMAELVCALVPSIESVRMTSSGTEAVMTAIRLARGYTGRDRIIKFEGNYHGHSDSLLVKAGSGALTLGQPSSAGVPREVSQNTLVLPYNDLPAVEEMMSQFGFDVATIIVEPVAGNMGCVPPEPGFLEGLRAVCDQYGCMLIFDEVMTGFRVAVGGAQALYGVRPDLTTLGKIIGGGLPVGAVGGPREVMEYLAPIGPVYQAGTLSGNPVAMAAGLATLRLLTVPGFHERLAAQTAVLCDGLAERAEAAGVPMQINYVPGMFGWFFAEQPVRGFDAVMAADSQRYARFFHGLLARGVYLAPSAYEAGFLSAAHGDTEIAATLDAAEAVLATLKEDV</sequence>
<dbReference type="EC" id="5.4.3.8" evidence="7"/>
<dbReference type="PROSITE" id="PS00600">
    <property type="entry name" value="AA_TRANSFER_CLASS_3"/>
    <property type="match status" value="1"/>
</dbReference>
<keyword evidence="7" id="KW-0963">Cytoplasm</keyword>
<dbReference type="GO" id="GO:0042286">
    <property type="term" value="F:glutamate-1-semialdehyde 2,1-aminomutase activity"/>
    <property type="evidence" value="ECO:0007669"/>
    <property type="project" value="UniProtKB-UniRule"/>
</dbReference>
<accession>A0A2Z6IIN8</accession>
<dbReference type="Pfam" id="PF00202">
    <property type="entry name" value="Aminotran_3"/>
    <property type="match status" value="1"/>
</dbReference>
<dbReference type="SUPFAM" id="SSF53383">
    <property type="entry name" value="PLP-dependent transferases"/>
    <property type="match status" value="1"/>
</dbReference>
<comment type="catalytic activity">
    <reaction evidence="7">
        <text>(S)-4-amino-5-oxopentanoate = 5-aminolevulinate</text>
        <dbReference type="Rhea" id="RHEA:14265"/>
        <dbReference type="ChEBI" id="CHEBI:57501"/>
        <dbReference type="ChEBI" id="CHEBI:356416"/>
        <dbReference type="EC" id="5.4.3.8"/>
    </reaction>
</comment>
<dbReference type="CDD" id="cd00610">
    <property type="entry name" value="OAT_like"/>
    <property type="match status" value="1"/>
</dbReference>
<dbReference type="AlphaFoldDB" id="A0A2Z6IIN8"/>
<dbReference type="InterPro" id="IPR004639">
    <property type="entry name" value="4pyrrol_synth_GluAld_NH2Trfase"/>
</dbReference>
<dbReference type="EMBL" id="AP018795">
    <property type="protein sequence ID" value="BBF65266.1"/>
    <property type="molecule type" value="Genomic_DNA"/>
</dbReference>
<dbReference type="FunFam" id="3.40.640.10:FF:000021">
    <property type="entry name" value="Glutamate-1-semialdehyde 2,1-aminomutase"/>
    <property type="match status" value="1"/>
</dbReference>
<dbReference type="InterPro" id="IPR015424">
    <property type="entry name" value="PyrdxlP-dep_Trfase"/>
</dbReference>
<dbReference type="UniPathway" id="UPA00251">
    <property type="reaction ID" value="UER00317"/>
</dbReference>